<evidence type="ECO:0000256" key="8">
    <source>
        <dbReference type="ARBA" id="ARBA00047838"/>
    </source>
</evidence>
<evidence type="ECO:0000256" key="6">
    <source>
        <dbReference type="ARBA" id="ARBA00023102"/>
    </source>
</evidence>
<dbReference type="SUPFAM" id="SSF52317">
    <property type="entry name" value="Class I glutamine amidotransferase-like"/>
    <property type="match status" value="1"/>
</dbReference>
<protein>
    <submittedName>
        <fullName evidence="11">Imidazole glycerol phosphate synthase subunit HisH</fullName>
        <ecNumber evidence="11">2.4.2.-</ecNumber>
    </submittedName>
</protein>
<dbReference type="PIRSF" id="PIRSF000495">
    <property type="entry name" value="Amidotransf_hisH"/>
    <property type="match status" value="1"/>
</dbReference>
<evidence type="ECO:0000256" key="1">
    <source>
        <dbReference type="ARBA" id="ARBA00005091"/>
    </source>
</evidence>
<gene>
    <name evidence="11" type="primary">hisH</name>
    <name evidence="11" type="ORF">SCFA_710004</name>
</gene>
<dbReference type="NCBIfam" id="TIGR01855">
    <property type="entry name" value="IMP_synth_hisH"/>
    <property type="match status" value="1"/>
</dbReference>
<evidence type="ECO:0000256" key="5">
    <source>
        <dbReference type="ARBA" id="ARBA00022962"/>
    </source>
</evidence>
<dbReference type="InterPro" id="IPR017926">
    <property type="entry name" value="GATASE"/>
</dbReference>
<evidence type="ECO:0000313" key="11">
    <source>
        <dbReference type="EMBL" id="VFU17816.1"/>
    </source>
</evidence>
<keyword evidence="4" id="KW-0378">Hydrolase</keyword>
<dbReference type="EC" id="2.4.2.-" evidence="11"/>
<comment type="catalytic activity">
    <reaction evidence="8">
        <text>5-[(5-phospho-1-deoxy-D-ribulos-1-ylimino)methylamino]-1-(5-phospho-beta-D-ribosyl)imidazole-4-carboxamide + L-glutamine = D-erythro-1-(imidazol-4-yl)glycerol 3-phosphate + 5-amino-1-(5-phospho-beta-D-ribosyl)imidazole-4-carboxamide + L-glutamate + H(+)</text>
        <dbReference type="Rhea" id="RHEA:24793"/>
        <dbReference type="ChEBI" id="CHEBI:15378"/>
        <dbReference type="ChEBI" id="CHEBI:29985"/>
        <dbReference type="ChEBI" id="CHEBI:58278"/>
        <dbReference type="ChEBI" id="CHEBI:58359"/>
        <dbReference type="ChEBI" id="CHEBI:58475"/>
        <dbReference type="ChEBI" id="CHEBI:58525"/>
        <dbReference type="EC" id="4.3.2.10"/>
    </reaction>
</comment>
<dbReference type="PANTHER" id="PTHR42701:SF1">
    <property type="entry name" value="IMIDAZOLE GLYCEROL PHOSPHATE SYNTHASE SUBUNIT HISH"/>
    <property type="match status" value="1"/>
</dbReference>
<dbReference type="Pfam" id="PF00117">
    <property type="entry name" value="GATase"/>
    <property type="match status" value="1"/>
</dbReference>
<feature type="domain" description="Glutamine amidotransferase" evidence="10">
    <location>
        <begin position="4"/>
        <end position="197"/>
    </location>
</feature>
<dbReference type="HAMAP" id="MF_00278">
    <property type="entry name" value="HisH"/>
    <property type="match status" value="1"/>
</dbReference>
<comment type="catalytic activity">
    <reaction evidence="9">
        <text>L-glutamine + H2O = L-glutamate + NH4(+)</text>
        <dbReference type="Rhea" id="RHEA:15889"/>
        <dbReference type="ChEBI" id="CHEBI:15377"/>
        <dbReference type="ChEBI" id="CHEBI:28938"/>
        <dbReference type="ChEBI" id="CHEBI:29985"/>
        <dbReference type="ChEBI" id="CHEBI:58359"/>
        <dbReference type="EC" id="3.5.1.2"/>
    </reaction>
</comment>
<comment type="subunit">
    <text evidence="2">Heterodimer of HisH and HisF.</text>
</comment>
<accession>A0A485M3P3</accession>
<evidence type="ECO:0000256" key="7">
    <source>
        <dbReference type="ARBA" id="ARBA00023239"/>
    </source>
</evidence>
<dbReference type="PANTHER" id="PTHR42701">
    <property type="entry name" value="IMIDAZOLE GLYCEROL PHOSPHATE SYNTHASE SUBUNIT HISH"/>
    <property type="match status" value="1"/>
</dbReference>
<dbReference type="EMBL" id="CAADRM010000138">
    <property type="protein sequence ID" value="VFU17816.1"/>
    <property type="molecule type" value="Genomic_DNA"/>
</dbReference>
<dbReference type="InterPro" id="IPR010139">
    <property type="entry name" value="Imidazole-glycPsynth_HisH"/>
</dbReference>
<proteinExistence type="inferred from homology"/>
<dbReference type="CDD" id="cd01748">
    <property type="entry name" value="GATase1_IGP_Synthase"/>
    <property type="match status" value="1"/>
</dbReference>
<dbReference type="Gene3D" id="3.40.50.880">
    <property type="match status" value="1"/>
</dbReference>
<keyword evidence="7" id="KW-0456">Lyase</keyword>
<sequence>MIAIIDYRAGNLRSVERACRHLNLDCRITSSPQEIRDAERVIFPGVGAAGKAMETIISLRLDDVIREVADRGTPFLGICLGTQIILDQSREDDARCLGIIPGMVERFPATMGVKIPHMGWNTIEKRIDHPLLAGLDPRSQFYFVHSYYPKPLREDDAVAYTFYGIRFASMIARDNVAAVQFHPEKSGRPGLDLIKNFSRWDGRA</sequence>
<evidence type="ECO:0000256" key="4">
    <source>
        <dbReference type="ARBA" id="ARBA00022801"/>
    </source>
</evidence>
<keyword evidence="11" id="KW-0328">Glycosyltransferase</keyword>
<keyword evidence="5" id="KW-0315">Glutamine amidotransferase</keyword>
<keyword evidence="6" id="KW-0368">Histidine biosynthesis</keyword>
<evidence type="ECO:0000256" key="2">
    <source>
        <dbReference type="ARBA" id="ARBA00011152"/>
    </source>
</evidence>
<dbReference type="GO" id="GO:0000105">
    <property type="term" value="P:L-histidine biosynthetic process"/>
    <property type="evidence" value="ECO:0007669"/>
    <property type="project" value="UniProtKB-UniPathway"/>
</dbReference>
<dbReference type="GO" id="GO:0004359">
    <property type="term" value="F:glutaminase activity"/>
    <property type="evidence" value="ECO:0007669"/>
    <property type="project" value="UniProtKB-EC"/>
</dbReference>
<keyword evidence="3" id="KW-0028">Amino-acid biosynthesis</keyword>
<comment type="pathway">
    <text evidence="1">Amino-acid biosynthesis; L-histidine biosynthesis; L-histidine from 5-phospho-alpha-D-ribose 1-diphosphate: step 5/9.</text>
</comment>
<evidence type="ECO:0000259" key="10">
    <source>
        <dbReference type="Pfam" id="PF00117"/>
    </source>
</evidence>
<reference evidence="11" key="1">
    <citation type="submission" date="2019-03" db="EMBL/GenBank/DDBJ databases">
        <authorList>
            <person name="Hao L."/>
        </authorList>
    </citation>
    <scope>NUCLEOTIDE SEQUENCE</scope>
</reference>
<dbReference type="AlphaFoldDB" id="A0A485M3P3"/>
<dbReference type="InterPro" id="IPR029062">
    <property type="entry name" value="Class_I_gatase-like"/>
</dbReference>
<evidence type="ECO:0000256" key="9">
    <source>
        <dbReference type="ARBA" id="ARBA00049534"/>
    </source>
</evidence>
<dbReference type="GO" id="GO:0000107">
    <property type="term" value="F:imidazoleglycerol-phosphate synthase activity"/>
    <property type="evidence" value="ECO:0007669"/>
    <property type="project" value="RHEA"/>
</dbReference>
<name>A0A485M3P3_9ZZZZ</name>
<evidence type="ECO:0000256" key="3">
    <source>
        <dbReference type="ARBA" id="ARBA00022605"/>
    </source>
</evidence>
<keyword evidence="11" id="KW-0808">Transferase</keyword>
<organism evidence="11">
    <name type="scientific">anaerobic digester metagenome</name>
    <dbReference type="NCBI Taxonomy" id="1263854"/>
    <lineage>
        <taxon>unclassified sequences</taxon>
        <taxon>metagenomes</taxon>
        <taxon>ecological metagenomes</taxon>
    </lineage>
</organism>
<dbReference type="PROSITE" id="PS51273">
    <property type="entry name" value="GATASE_TYPE_1"/>
    <property type="match status" value="1"/>
</dbReference>
<dbReference type="GO" id="GO:0016829">
    <property type="term" value="F:lyase activity"/>
    <property type="evidence" value="ECO:0007669"/>
    <property type="project" value="UniProtKB-KW"/>
</dbReference>
<dbReference type="UniPathway" id="UPA00031">
    <property type="reaction ID" value="UER00010"/>
</dbReference>